<evidence type="ECO:0000313" key="1">
    <source>
        <dbReference type="EMBL" id="RZQ62901.1"/>
    </source>
</evidence>
<proteinExistence type="predicted"/>
<comment type="caution">
    <text evidence="1">The sequence shown here is derived from an EMBL/GenBank/DDBJ whole genome shotgun (WGS) entry which is preliminary data.</text>
</comment>
<protein>
    <recommendedName>
        <fullName evidence="3">DUF559 domain-containing protein</fullName>
    </recommendedName>
</protein>
<name>A0A4Q7J5M8_9PSEU</name>
<dbReference type="OrthoDB" id="4870610at2"/>
<evidence type="ECO:0000313" key="2">
    <source>
        <dbReference type="Proteomes" id="UP000292003"/>
    </source>
</evidence>
<sequence length="307" mass="33814">MLAERSRLGVIRVATLEALGMDSKTAYRWCLPGGPWQRLLPGIILLHNGEPSADQRAVAALMHGGVESQVTGVEACRRHGLRPRQLPDTDDIHLLVPHDRQVRSSGYVTIERTKRLPAPVTRGGIPLAPLVRAVTDAARRLRDEKQVAGLLIEGIQRGRCDPKSLAREVEAGTKRGTALPRRLLAEIDSLRSVAELHAREVAGRMRVPPTHWNAAVHGPSGRYLGRPDAWWDEVCLAWEIDSFDFHFFRDGYARTLERNVRYAGAGITVVQTLPSRLRSDPAGVLAELEAAYNTAAARPRPDVTLAA</sequence>
<accession>A0A4Q7J5M8</accession>
<evidence type="ECO:0008006" key="3">
    <source>
        <dbReference type="Google" id="ProtNLM"/>
    </source>
</evidence>
<reference evidence="1 2" key="1">
    <citation type="submission" date="2019-02" db="EMBL/GenBank/DDBJ databases">
        <title>Draft genome sequence of Amycolatopsis sp. 8-3EHSu isolated from roots of Suaeda maritima.</title>
        <authorList>
            <person name="Duangmal K."/>
            <person name="Chantavorakit T."/>
        </authorList>
    </citation>
    <scope>NUCLEOTIDE SEQUENCE [LARGE SCALE GENOMIC DNA]</scope>
    <source>
        <strain evidence="1 2">8-3EHSu</strain>
    </source>
</reference>
<organism evidence="1 2">
    <name type="scientific">Amycolatopsis suaedae</name>
    <dbReference type="NCBI Taxonomy" id="2510978"/>
    <lineage>
        <taxon>Bacteria</taxon>
        <taxon>Bacillati</taxon>
        <taxon>Actinomycetota</taxon>
        <taxon>Actinomycetes</taxon>
        <taxon>Pseudonocardiales</taxon>
        <taxon>Pseudonocardiaceae</taxon>
        <taxon>Amycolatopsis</taxon>
    </lineage>
</organism>
<gene>
    <name evidence="1" type="ORF">EWH70_17855</name>
</gene>
<dbReference type="Proteomes" id="UP000292003">
    <property type="component" value="Unassembled WGS sequence"/>
</dbReference>
<dbReference type="AlphaFoldDB" id="A0A4Q7J5M8"/>
<keyword evidence="2" id="KW-1185">Reference proteome</keyword>
<dbReference type="EMBL" id="SFCC01000008">
    <property type="protein sequence ID" value="RZQ62901.1"/>
    <property type="molecule type" value="Genomic_DNA"/>
</dbReference>